<dbReference type="AlphaFoldDB" id="A0A1Z4M2C6"/>
<name>A0A1Z4M2C6_9CYAN</name>
<keyword evidence="1" id="KW-0614">Plasmid</keyword>
<keyword evidence="2" id="KW-1185">Reference proteome</keyword>
<dbReference type="OrthoDB" id="468489at2"/>
<accession>A0A1Z4M2C6</accession>
<protein>
    <submittedName>
        <fullName evidence="1">Uncharacterized protein</fullName>
    </submittedName>
</protein>
<evidence type="ECO:0000313" key="2">
    <source>
        <dbReference type="Proteomes" id="UP000218418"/>
    </source>
</evidence>
<geneLocation type="plasmid" evidence="2">
    <name>Plasmid1 dna</name>
</geneLocation>
<gene>
    <name evidence="1" type="ORF">NIES267_71770</name>
</gene>
<reference evidence="1 2" key="1">
    <citation type="submission" date="2017-06" db="EMBL/GenBank/DDBJ databases">
        <title>Genome sequencing of cyanobaciteial culture collection at National Institute for Environmental Studies (NIES).</title>
        <authorList>
            <person name="Hirose Y."/>
            <person name="Shimura Y."/>
            <person name="Fujisawa T."/>
            <person name="Nakamura Y."/>
            <person name="Kawachi M."/>
        </authorList>
    </citation>
    <scope>NUCLEOTIDE SEQUENCE [LARGE SCALE GENOMIC DNA]</scope>
    <source>
        <strain evidence="1 2">NIES-267</strain>
        <plasmid evidence="2">Plasmid1 dna</plasmid>
    </source>
</reference>
<organism evidence="1 2">
    <name type="scientific">Calothrix parasitica NIES-267</name>
    <dbReference type="NCBI Taxonomy" id="1973488"/>
    <lineage>
        <taxon>Bacteria</taxon>
        <taxon>Bacillati</taxon>
        <taxon>Cyanobacteriota</taxon>
        <taxon>Cyanophyceae</taxon>
        <taxon>Nostocales</taxon>
        <taxon>Calotrichaceae</taxon>
        <taxon>Calothrix</taxon>
    </lineage>
</organism>
<dbReference type="EMBL" id="AP018228">
    <property type="protein sequence ID" value="BAY87653.1"/>
    <property type="molecule type" value="Genomic_DNA"/>
</dbReference>
<dbReference type="Proteomes" id="UP000218418">
    <property type="component" value="Plasmid plasmid1"/>
</dbReference>
<sequence>MLKINKFRFILLLIVISISPEIPSQAAIRPINKTRSYQTENIRLALSWSDIVKIFRRKKSRKGGKGSICLIVPQRLDDPVSQVQGTKEIWSLNPRFLWNISKGNVRTIELFDKNSNQPFWSQEVPEGETSFVYDGKPLKPGYSYKWRIIADAPFPMKSILSEFKVMEARKRLGITIRLALLEHRLKKQGANAEKIALEKANYFAEEELWSDVVSEIYQVQNPSRRLKQKIQQIQSSDYCNSTGTLSSISSSK</sequence>
<evidence type="ECO:0000313" key="1">
    <source>
        <dbReference type="EMBL" id="BAY87653.1"/>
    </source>
</evidence>
<proteinExistence type="predicted"/>